<gene>
    <name evidence="3" type="ORF">BEWA_021100</name>
</gene>
<keyword evidence="4" id="KW-1185">Reference proteome</keyword>
<evidence type="ECO:0000259" key="2">
    <source>
        <dbReference type="Pfam" id="PF04127"/>
    </source>
</evidence>
<name>L0AVI8_THEEQ</name>
<protein>
    <recommendedName>
        <fullName evidence="2">DNA/pantothenate metabolism flavoprotein C-terminal domain-containing protein</fullName>
    </recommendedName>
</protein>
<feature type="domain" description="DNA/pantothenate metabolism flavoprotein C-terminal" evidence="2">
    <location>
        <begin position="90"/>
        <end position="198"/>
    </location>
</feature>
<accession>L0AVI8</accession>
<comment type="similarity">
    <text evidence="1">Belongs to the PPC synthetase family.</text>
</comment>
<dbReference type="InterPro" id="IPR035929">
    <property type="entry name" value="CoaB-like_sf"/>
</dbReference>
<dbReference type="STRING" id="1537102.L0AVI8"/>
<organism evidence="3 4">
    <name type="scientific">Theileria equi strain WA</name>
    <dbReference type="NCBI Taxonomy" id="1537102"/>
    <lineage>
        <taxon>Eukaryota</taxon>
        <taxon>Sar</taxon>
        <taxon>Alveolata</taxon>
        <taxon>Apicomplexa</taxon>
        <taxon>Aconoidasida</taxon>
        <taxon>Piroplasmida</taxon>
        <taxon>Theileriidae</taxon>
        <taxon>Theileria</taxon>
    </lineage>
</organism>
<dbReference type="VEuPathDB" id="PiroplasmaDB:BEWA_021100"/>
<dbReference type="Proteomes" id="UP000031512">
    <property type="component" value="Chromosome 1"/>
</dbReference>
<evidence type="ECO:0000313" key="4">
    <source>
        <dbReference type="Proteomes" id="UP000031512"/>
    </source>
</evidence>
<reference evidence="3 4" key="1">
    <citation type="journal article" date="2012" name="BMC Genomics">
        <title>Comparative genomic analysis and phylogenetic position of Theileria equi.</title>
        <authorList>
            <person name="Kappmeyer L.S."/>
            <person name="Thiagarajan M."/>
            <person name="Herndon D.R."/>
            <person name="Ramsay J.D."/>
            <person name="Caler E."/>
            <person name="Djikeng A."/>
            <person name="Gillespie J.J."/>
            <person name="Lau A.O."/>
            <person name="Roalson E.H."/>
            <person name="Silva J.C."/>
            <person name="Silva M.G."/>
            <person name="Suarez C.E."/>
            <person name="Ueti M.W."/>
            <person name="Nene V.M."/>
            <person name="Mealey R.H."/>
            <person name="Knowles D.P."/>
            <person name="Brayton K.A."/>
        </authorList>
    </citation>
    <scope>NUCLEOTIDE SEQUENCE [LARGE SCALE GENOMIC DNA]</scope>
    <source>
        <strain evidence="3 4">WA</strain>
    </source>
</reference>
<dbReference type="GO" id="GO:0015937">
    <property type="term" value="P:coenzyme A biosynthetic process"/>
    <property type="evidence" value="ECO:0007669"/>
    <property type="project" value="UniProtKB-ARBA"/>
</dbReference>
<evidence type="ECO:0000313" key="3">
    <source>
        <dbReference type="EMBL" id="AFZ79263.1"/>
    </source>
</evidence>
<dbReference type="InterPro" id="IPR007085">
    <property type="entry name" value="DNA/pantothenate-metab_flavo_C"/>
</dbReference>
<dbReference type="EMBL" id="CP001669">
    <property type="protein sequence ID" value="AFZ79263.1"/>
    <property type="molecule type" value="Genomic_DNA"/>
</dbReference>
<dbReference type="Gene3D" id="3.40.50.10300">
    <property type="entry name" value="CoaB-like"/>
    <property type="match status" value="1"/>
</dbReference>
<sequence>MGYFVIHLSRKNSHLPFLGKIVDYEHGMSVMDRLSVSKDGVIVFEPEGDQYLHAIKALKDYAENKNRLFVEHFTTVDEYQAKLKTIAYACTEFKEHVAFCLAAAVSDFKIPEANMPKEKLSSDSAITLHLEPVKKTRLLVRSICGTEPLLCCFKLATNEADLHTKANKMLQQPTLADMVVCNIFEDRKAVVKILYPDGSLERITDEDQKINENIAKSLANAHEKRIKFCQIKDGKNENI</sequence>
<dbReference type="KEGG" id="beq:BEWA_021100"/>
<proteinExistence type="inferred from homology"/>
<dbReference type="GeneID" id="15803692"/>
<dbReference type="eggNOG" id="KOG2728">
    <property type="taxonomic scope" value="Eukaryota"/>
</dbReference>
<dbReference type="RefSeq" id="XP_004828929.1">
    <property type="nucleotide sequence ID" value="XM_004828872.1"/>
</dbReference>
<dbReference type="GO" id="GO:0003824">
    <property type="term" value="F:catalytic activity"/>
    <property type="evidence" value="ECO:0007669"/>
    <property type="project" value="UniProtKB-ARBA"/>
</dbReference>
<dbReference type="OrthoDB" id="70224at2759"/>
<dbReference type="AlphaFoldDB" id="L0AVI8"/>
<evidence type="ECO:0000256" key="1">
    <source>
        <dbReference type="ARBA" id="ARBA00005703"/>
    </source>
</evidence>
<dbReference type="SUPFAM" id="SSF102645">
    <property type="entry name" value="CoaB-like"/>
    <property type="match status" value="1"/>
</dbReference>
<dbReference type="Pfam" id="PF04127">
    <property type="entry name" value="DFP"/>
    <property type="match status" value="1"/>
</dbReference>